<gene>
    <name evidence="3" type="ORF">SCLCIDRAFT_102198</name>
</gene>
<reference evidence="4" key="2">
    <citation type="submission" date="2015-01" db="EMBL/GenBank/DDBJ databases">
        <title>Evolutionary Origins and Diversification of the Mycorrhizal Mutualists.</title>
        <authorList>
            <consortium name="DOE Joint Genome Institute"/>
            <consortium name="Mycorrhizal Genomics Consortium"/>
            <person name="Kohler A."/>
            <person name="Kuo A."/>
            <person name="Nagy L.G."/>
            <person name="Floudas D."/>
            <person name="Copeland A."/>
            <person name="Barry K.W."/>
            <person name="Cichocki N."/>
            <person name="Veneault-Fourrey C."/>
            <person name="LaButti K."/>
            <person name="Lindquist E.A."/>
            <person name="Lipzen A."/>
            <person name="Lundell T."/>
            <person name="Morin E."/>
            <person name="Murat C."/>
            <person name="Riley R."/>
            <person name="Ohm R."/>
            <person name="Sun H."/>
            <person name="Tunlid A."/>
            <person name="Henrissat B."/>
            <person name="Grigoriev I.V."/>
            <person name="Hibbett D.S."/>
            <person name="Martin F."/>
        </authorList>
    </citation>
    <scope>NUCLEOTIDE SEQUENCE [LARGE SCALE GENOMIC DNA]</scope>
    <source>
        <strain evidence="4">Foug A</strain>
    </source>
</reference>
<dbReference type="Proteomes" id="UP000053989">
    <property type="component" value="Unassembled WGS sequence"/>
</dbReference>
<proteinExistence type="predicted"/>
<dbReference type="PROSITE" id="PS51448">
    <property type="entry name" value="P_TREFOIL_2"/>
    <property type="match status" value="1"/>
</dbReference>
<accession>A0A0C3EP30</accession>
<evidence type="ECO:0000313" key="4">
    <source>
        <dbReference type="Proteomes" id="UP000053989"/>
    </source>
</evidence>
<evidence type="ECO:0000259" key="2">
    <source>
        <dbReference type="PROSITE" id="PS51448"/>
    </source>
</evidence>
<protein>
    <recommendedName>
        <fullName evidence="2">P-type domain-containing protein</fullName>
    </recommendedName>
</protein>
<dbReference type="EMBL" id="KN822005">
    <property type="protein sequence ID" value="KIM69939.1"/>
    <property type="molecule type" value="Genomic_DNA"/>
</dbReference>
<name>A0A0C3EP30_9AGAM</name>
<feature type="domain" description="P-type" evidence="2">
    <location>
        <begin position="35"/>
        <end position="91"/>
    </location>
</feature>
<organism evidence="3 4">
    <name type="scientific">Scleroderma citrinum Foug A</name>
    <dbReference type="NCBI Taxonomy" id="1036808"/>
    <lineage>
        <taxon>Eukaryota</taxon>
        <taxon>Fungi</taxon>
        <taxon>Dikarya</taxon>
        <taxon>Basidiomycota</taxon>
        <taxon>Agaricomycotina</taxon>
        <taxon>Agaricomycetes</taxon>
        <taxon>Agaricomycetidae</taxon>
        <taxon>Boletales</taxon>
        <taxon>Sclerodermatineae</taxon>
        <taxon>Sclerodermataceae</taxon>
        <taxon>Scleroderma</taxon>
    </lineage>
</organism>
<keyword evidence="4" id="KW-1185">Reference proteome</keyword>
<evidence type="ECO:0000313" key="3">
    <source>
        <dbReference type="EMBL" id="KIM69939.1"/>
    </source>
</evidence>
<evidence type="ECO:0000256" key="1">
    <source>
        <dbReference type="PROSITE-ProRule" id="PRU00779"/>
    </source>
</evidence>
<comment type="caution">
    <text evidence="1">Lacks conserved residue(s) required for the propagation of feature annotation.</text>
</comment>
<dbReference type="AlphaFoldDB" id="A0A0C3EP30"/>
<dbReference type="HOGENOM" id="CLU_167743_0_0_1"/>
<dbReference type="InParanoid" id="A0A0C3EP30"/>
<reference evidence="3 4" key="1">
    <citation type="submission" date="2014-04" db="EMBL/GenBank/DDBJ databases">
        <authorList>
            <consortium name="DOE Joint Genome Institute"/>
            <person name="Kuo A."/>
            <person name="Kohler A."/>
            <person name="Nagy L.G."/>
            <person name="Floudas D."/>
            <person name="Copeland A."/>
            <person name="Barry K.W."/>
            <person name="Cichocki N."/>
            <person name="Veneault-Fourrey C."/>
            <person name="LaButti K."/>
            <person name="Lindquist E.A."/>
            <person name="Lipzen A."/>
            <person name="Lundell T."/>
            <person name="Morin E."/>
            <person name="Murat C."/>
            <person name="Sun H."/>
            <person name="Tunlid A."/>
            <person name="Henrissat B."/>
            <person name="Grigoriev I.V."/>
            <person name="Hibbett D.S."/>
            <person name="Martin F."/>
            <person name="Nordberg H.P."/>
            <person name="Cantor M.N."/>
            <person name="Hua S.X."/>
        </authorList>
    </citation>
    <scope>NUCLEOTIDE SEQUENCE [LARGE SCALE GENOMIC DNA]</scope>
    <source>
        <strain evidence="3 4">Foug A</strain>
    </source>
</reference>
<dbReference type="InterPro" id="IPR000519">
    <property type="entry name" value="P_trefoil_dom"/>
</dbReference>
<sequence>MTEDVHKQNHAVDAAHNQSTIRVLRDFDVKLFQMAHCAELLAENERLECLNSNTLREWKEARCHSRGSCHSRLNAEKANLDVSRSRIPACF</sequence>